<comment type="caution">
    <text evidence="1">The sequence shown here is derived from an EMBL/GenBank/DDBJ whole genome shotgun (WGS) entry which is preliminary data.</text>
</comment>
<accession>A0A5B7GJY1</accession>
<sequence length="40" mass="4889">MRMVVMWYFYRHDLYIERCWLIFCAECGNNGISAYVITYG</sequence>
<gene>
    <name evidence="1" type="ORF">E2C01_054475</name>
</gene>
<dbReference type="Proteomes" id="UP000324222">
    <property type="component" value="Unassembled WGS sequence"/>
</dbReference>
<evidence type="ECO:0000313" key="2">
    <source>
        <dbReference type="Proteomes" id="UP000324222"/>
    </source>
</evidence>
<reference evidence="1 2" key="1">
    <citation type="submission" date="2019-05" db="EMBL/GenBank/DDBJ databases">
        <title>Another draft genome of Portunus trituberculatus and its Hox gene families provides insights of decapod evolution.</title>
        <authorList>
            <person name="Jeong J.-H."/>
            <person name="Song I."/>
            <person name="Kim S."/>
            <person name="Choi T."/>
            <person name="Kim D."/>
            <person name="Ryu S."/>
            <person name="Kim W."/>
        </authorList>
    </citation>
    <scope>NUCLEOTIDE SEQUENCE [LARGE SCALE GENOMIC DNA]</scope>
    <source>
        <tissue evidence="1">Muscle</tissue>
    </source>
</reference>
<proteinExistence type="predicted"/>
<dbReference type="EMBL" id="VSRR010017512">
    <property type="protein sequence ID" value="MPC60431.1"/>
    <property type="molecule type" value="Genomic_DNA"/>
</dbReference>
<evidence type="ECO:0000313" key="1">
    <source>
        <dbReference type="EMBL" id="MPC60431.1"/>
    </source>
</evidence>
<name>A0A5B7GJY1_PORTR</name>
<dbReference type="AlphaFoldDB" id="A0A5B7GJY1"/>
<protein>
    <submittedName>
        <fullName evidence="1">Uncharacterized protein</fullName>
    </submittedName>
</protein>
<keyword evidence="2" id="KW-1185">Reference proteome</keyword>
<organism evidence="1 2">
    <name type="scientific">Portunus trituberculatus</name>
    <name type="common">Swimming crab</name>
    <name type="synonym">Neptunus trituberculatus</name>
    <dbReference type="NCBI Taxonomy" id="210409"/>
    <lineage>
        <taxon>Eukaryota</taxon>
        <taxon>Metazoa</taxon>
        <taxon>Ecdysozoa</taxon>
        <taxon>Arthropoda</taxon>
        <taxon>Crustacea</taxon>
        <taxon>Multicrustacea</taxon>
        <taxon>Malacostraca</taxon>
        <taxon>Eumalacostraca</taxon>
        <taxon>Eucarida</taxon>
        <taxon>Decapoda</taxon>
        <taxon>Pleocyemata</taxon>
        <taxon>Brachyura</taxon>
        <taxon>Eubrachyura</taxon>
        <taxon>Portunoidea</taxon>
        <taxon>Portunidae</taxon>
        <taxon>Portuninae</taxon>
        <taxon>Portunus</taxon>
    </lineage>
</organism>